<dbReference type="AlphaFoldDB" id="A0A1H1TJ33"/>
<keyword evidence="3 5" id="KW-1133">Transmembrane helix</keyword>
<evidence type="ECO:0000313" key="7">
    <source>
        <dbReference type="EMBL" id="SDS60208.1"/>
    </source>
</evidence>
<dbReference type="InterPro" id="IPR051328">
    <property type="entry name" value="T7SS_ABC-Transporter"/>
</dbReference>
<evidence type="ECO:0000256" key="4">
    <source>
        <dbReference type="ARBA" id="ARBA00023136"/>
    </source>
</evidence>
<dbReference type="PANTHER" id="PTHR43077:SF10">
    <property type="entry name" value="TRANSPORT PERMEASE PROTEIN"/>
    <property type="match status" value="1"/>
</dbReference>
<evidence type="ECO:0000256" key="3">
    <source>
        <dbReference type="ARBA" id="ARBA00022989"/>
    </source>
</evidence>
<feature type="domain" description="ABC-2 type transporter transmembrane" evidence="6">
    <location>
        <begin position="23"/>
        <end position="165"/>
    </location>
</feature>
<gene>
    <name evidence="7" type="ORF">SAMN04489812_2414</name>
</gene>
<dbReference type="STRING" id="630515.SAMN04489812_2414"/>
<evidence type="ECO:0000256" key="2">
    <source>
        <dbReference type="ARBA" id="ARBA00022692"/>
    </source>
</evidence>
<proteinExistence type="predicted"/>
<reference evidence="7 8" key="1">
    <citation type="submission" date="2016-10" db="EMBL/GenBank/DDBJ databases">
        <authorList>
            <person name="de Groot N.N."/>
        </authorList>
    </citation>
    <scope>NUCLEOTIDE SEQUENCE [LARGE SCALE GENOMIC DNA]</scope>
    <source>
        <strain evidence="7 8">DSM 21800</strain>
    </source>
</reference>
<feature type="transmembrane region" description="Helical" evidence="5">
    <location>
        <begin position="679"/>
        <end position="698"/>
    </location>
</feature>
<feature type="transmembrane region" description="Helical" evidence="5">
    <location>
        <begin position="519"/>
        <end position="539"/>
    </location>
</feature>
<dbReference type="GO" id="GO:0140359">
    <property type="term" value="F:ABC-type transporter activity"/>
    <property type="evidence" value="ECO:0007669"/>
    <property type="project" value="InterPro"/>
</dbReference>
<dbReference type="Proteomes" id="UP000199103">
    <property type="component" value="Chromosome I"/>
</dbReference>
<name>A0A1H1TJ33_9ACTN</name>
<dbReference type="PANTHER" id="PTHR43077">
    <property type="entry name" value="TRANSPORT PERMEASE YVFS-RELATED"/>
    <property type="match status" value="1"/>
</dbReference>
<evidence type="ECO:0000256" key="1">
    <source>
        <dbReference type="ARBA" id="ARBA00004141"/>
    </source>
</evidence>
<feature type="transmembrane region" description="Helical" evidence="5">
    <location>
        <begin position="21"/>
        <end position="41"/>
    </location>
</feature>
<dbReference type="NCBIfam" id="TIGR03062">
    <property type="entry name" value="pip_yhgE_Cterm"/>
    <property type="match status" value="1"/>
</dbReference>
<dbReference type="Gene3D" id="3.40.1710.10">
    <property type="entry name" value="abc type-2 transporter like domain"/>
    <property type="match status" value="1"/>
</dbReference>
<feature type="transmembrane region" description="Helical" evidence="5">
    <location>
        <begin position="560"/>
        <end position="585"/>
    </location>
</feature>
<protein>
    <submittedName>
        <fullName evidence="7">Putative membrane protein</fullName>
    </submittedName>
</protein>
<dbReference type="NCBIfam" id="TIGR03061">
    <property type="entry name" value="pip_yhgE_Nterm"/>
    <property type="match status" value="1"/>
</dbReference>
<dbReference type="InterPro" id="IPR017501">
    <property type="entry name" value="Phage_infect_YhgE_C"/>
</dbReference>
<keyword evidence="8" id="KW-1185">Reference proteome</keyword>
<dbReference type="InterPro" id="IPR017500">
    <property type="entry name" value="Phage_infect_YhgE_N"/>
</dbReference>
<dbReference type="SUPFAM" id="SSF58104">
    <property type="entry name" value="Methyl-accepting chemotaxis protein (MCP) signaling domain"/>
    <property type="match status" value="1"/>
</dbReference>
<evidence type="ECO:0000313" key="8">
    <source>
        <dbReference type="Proteomes" id="UP000199103"/>
    </source>
</evidence>
<accession>A0A1H1TJ33</accession>
<dbReference type="InterPro" id="IPR013525">
    <property type="entry name" value="ABC2_TM"/>
</dbReference>
<dbReference type="RefSeq" id="WP_231920387.1">
    <property type="nucleotide sequence ID" value="NZ_LT629772.1"/>
</dbReference>
<feature type="transmembrane region" description="Helical" evidence="5">
    <location>
        <begin position="591"/>
        <end position="611"/>
    </location>
</feature>
<keyword evidence="2 5" id="KW-0812">Transmembrane</keyword>
<dbReference type="NCBIfam" id="TIGR03057">
    <property type="entry name" value="xxxLxxG_by_4"/>
    <property type="match status" value="4"/>
</dbReference>
<feature type="transmembrane region" description="Helical" evidence="5">
    <location>
        <begin position="623"/>
        <end position="647"/>
    </location>
</feature>
<dbReference type="EMBL" id="LT629772">
    <property type="protein sequence ID" value="SDS60208.1"/>
    <property type="molecule type" value="Genomic_DNA"/>
</dbReference>
<evidence type="ECO:0000259" key="6">
    <source>
        <dbReference type="Pfam" id="PF12698"/>
    </source>
</evidence>
<keyword evidence="4 5" id="KW-0472">Membrane</keyword>
<dbReference type="Pfam" id="PF12698">
    <property type="entry name" value="ABC2_membrane_3"/>
    <property type="match status" value="1"/>
</dbReference>
<dbReference type="Gene3D" id="1.10.287.950">
    <property type="entry name" value="Methyl-accepting chemotaxis protein"/>
    <property type="match status" value="2"/>
</dbReference>
<dbReference type="GO" id="GO:0016020">
    <property type="term" value="C:membrane"/>
    <property type="evidence" value="ECO:0007669"/>
    <property type="project" value="UniProtKB-SubCell"/>
</dbReference>
<organism evidence="7 8">
    <name type="scientific">Microlunatus soli</name>
    <dbReference type="NCBI Taxonomy" id="630515"/>
    <lineage>
        <taxon>Bacteria</taxon>
        <taxon>Bacillati</taxon>
        <taxon>Actinomycetota</taxon>
        <taxon>Actinomycetes</taxon>
        <taxon>Propionibacteriales</taxon>
        <taxon>Propionibacteriaceae</taxon>
        <taxon>Microlunatus</taxon>
    </lineage>
</organism>
<comment type="subcellular location">
    <subcellularLocation>
        <location evidence="1">Membrane</location>
        <topology evidence="1">Multi-pass membrane protein</topology>
    </subcellularLocation>
</comment>
<sequence length="714" mass="74382">MINPFRIAAGEFRRFRGPLSKIALVFVALVPLIYGAIYLAANWDPYGRLSELPVAVVNNDKPATAQGKTITAGDDFVDELIAGKEFDWHEVDAATAADGLRHGDYYLVVTVPSDFSSNLVSGQTDDPRRANITLRRNDANGFVIGSITGQAQNKIENAVDQSAVKSYFEVVFDNLAKIKSGMDDAADGAGKLDAGLTRAHTASGKLADGSATLADGAQQLETGSATLSSGLDSADTGAQDLADGLSTMETKSAQLADGADQVADGTQQLNDTVLPPLNKLQSDLPQIRKGTKKASSAMNTIAADAAGGSKSVAGDLDRADDELTRLETKYPELRKDPAFGRLSDRVDSASGRADRIATAASEQADTVAGITDGVDDTLDQLSGSLKSTKKDLKKLNNGAHQVADGNHQLNTAIGKASTGADSLATGISSAADGADKLHSGATQVSDGADQLKTGNHDLDSALGQLSDGASTLHDQLVAGAKKVPAVTDDQGDQAAQVLSSPAEVKMQVDNAATYYGRGLAPMFFSIALWVFGISAFLVLRPLVGRTLVGRGGALARQLGSWLPAGILAVVGGYLTIGTVWLFLGLDPVRPLALLGVTALGAIAFSSIAQVLRMALGTPGSALLLIWLVLQLASTGGTYPPAVLPRFFSAIHPFMPMSYLIDAYRVTISGGLTADLIQDVIVLAAIAVVALALGSLMLVRKQRFALRDLHPPLEA</sequence>
<evidence type="ECO:0000256" key="5">
    <source>
        <dbReference type="SAM" id="Phobius"/>
    </source>
</evidence>
<dbReference type="InterPro" id="IPR023908">
    <property type="entry name" value="xxxLxxG_rpt"/>
</dbReference>